<reference evidence="2 3" key="1">
    <citation type="submission" date="2019-07" db="EMBL/GenBank/DDBJ databases">
        <title>Description of 53C-WASEF.</title>
        <authorList>
            <person name="Pitt A."/>
            <person name="Hahn M.W."/>
        </authorList>
    </citation>
    <scope>NUCLEOTIDE SEQUENCE [LARGE SCALE GENOMIC DNA]</scope>
    <source>
        <strain evidence="2 3">53C-WASEF</strain>
    </source>
</reference>
<dbReference type="SUPFAM" id="SSF82185">
    <property type="entry name" value="Histone H3 K4-specific methyltransferase SET7/9 N-terminal domain"/>
    <property type="match status" value="1"/>
</dbReference>
<name>A0A556QRJ8_9BACT</name>
<accession>A0A556QRJ8</accession>
<protein>
    <recommendedName>
        <fullName evidence="4">MORN repeat variant</fullName>
    </recommendedName>
</protein>
<dbReference type="OrthoDB" id="8536728at2"/>
<gene>
    <name evidence="2" type="ORF">FPL22_08140</name>
</gene>
<dbReference type="Proteomes" id="UP000315648">
    <property type="component" value="Unassembled WGS sequence"/>
</dbReference>
<organism evidence="2 3">
    <name type="scientific">Rariglobus hedericola</name>
    <dbReference type="NCBI Taxonomy" id="2597822"/>
    <lineage>
        <taxon>Bacteria</taxon>
        <taxon>Pseudomonadati</taxon>
        <taxon>Verrucomicrobiota</taxon>
        <taxon>Opitutia</taxon>
        <taxon>Opitutales</taxon>
        <taxon>Opitutaceae</taxon>
        <taxon>Rariglobus</taxon>
    </lineage>
</organism>
<evidence type="ECO:0000313" key="2">
    <source>
        <dbReference type="EMBL" id="TSJ79249.1"/>
    </source>
</evidence>
<comment type="caution">
    <text evidence="2">The sequence shown here is derived from an EMBL/GenBank/DDBJ whole genome shotgun (WGS) entry which is preliminary data.</text>
</comment>
<evidence type="ECO:0000256" key="1">
    <source>
        <dbReference type="SAM" id="MobiDB-lite"/>
    </source>
</evidence>
<evidence type="ECO:0000313" key="3">
    <source>
        <dbReference type="Proteomes" id="UP000315648"/>
    </source>
</evidence>
<feature type="region of interest" description="Disordered" evidence="1">
    <location>
        <begin position="1"/>
        <end position="40"/>
    </location>
</feature>
<evidence type="ECO:0008006" key="4">
    <source>
        <dbReference type="Google" id="ProtNLM"/>
    </source>
</evidence>
<dbReference type="AlphaFoldDB" id="A0A556QRJ8"/>
<dbReference type="RefSeq" id="WP_144229600.1">
    <property type="nucleotide sequence ID" value="NZ_CBCRVV010000020.1"/>
</dbReference>
<dbReference type="Gene3D" id="2.20.110.10">
    <property type="entry name" value="Histone H3 K4-specific methyltransferase SET7/9 N-terminal domain"/>
    <property type="match status" value="1"/>
</dbReference>
<proteinExistence type="predicted"/>
<keyword evidence="3" id="KW-1185">Reference proteome</keyword>
<dbReference type="EMBL" id="VMBG01000001">
    <property type="protein sequence ID" value="TSJ79249.1"/>
    <property type="molecule type" value="Genomic_DNA"/>
</dbReference>
<sequence>MARRLPEKPSAQTSEPFIQNHKDGSLWATGQTKDGQPTGYWEWFRRDGTRLRSGHFTAGVQTGEWTTYDKTGQVYKVTVMKPKKPAVRSSPGGAGS</sequence>